<dbReference type="Proteomes" id="UP000663866">
    <property type="component" value="Unassembled WGS sequence"/>
</dbReference>
<feature type="domain" description="EGF-like" evidence="5">
    <location>
        <begin position="174"/>
        <end position="207"/>
    </location>
</feature>
<reference evidence="6" key="1">
    <citation type="submission" date="2021-02" db="EMBL/GenBank/DDBJ databases">
        <authorList>
            <person name="Nowell W R."/>
        </authorList>
    </citation>
    <scope>NUCLEOTIDE SEQUENCE</scope>
</reference>
<dbReference type="InterPro" id="IPR000742">
    <property type="entry name" value="EGF"/>
</dbReference>
<dbReference type="SUPFAM" id="SSF49899">
    <property type="entry name" value="Concanavalin A-like lectins/glucanases"/>
    <property type="match status" value="2"/>
</dbReference>
<dbReference type="EMBL" id="CAJOBG010001923">
    <property type="protein sequence ID" value="CAF3969535.1"/>
    <property type="molecule type" value="Genomic_DNA"/>
</dbReference>
<organism evidence="6 7">
    <name type="scientific">Rotaria magnacalcarata</name>
    <dbReference type="NCBI Taxonomy" id="392030"/>
    <lineage>
        <taxon>Eukaryota</taxon>
        <taxon>Metazoa</taxon>
        <taxon>Spiralia</taxon>
        <taxon>Gnathifera</taxon>
        <taxon>Rotifera</taxon>
        <taxon>Eurotatoria</taxon>
        <taxon>Bdelloidea</taxon>
        <taxon>Philodinida</taxon>
        <taxon>Philodinidae</taxon>
        <taxon>Rotaria</taxon>
    </lineage>
</organism>
<evidence type="ECO:0000256" key="1">
    <source>
        <dbReference type="ARBA" id="ARBA00023157"/>
    </source>
</evidence>
<comment type="caution">
    <text evidence="6">The sequence shown here is derived from an EMBL/GenBank/DDBJ whole genome shotgun (WGS) entry which is preliminary data.</text>
</comment>
<dbReference type="Pfam" id="PF13385">
    <property type="entry name" value="Laminin_G_3"/>
    <property type="match status" value="2"/>
</dbReference>
<evidence type="ECO:0000256" key="3">
    <source>
        <dbReference type="SAM" id="Coils"/>
    </source>
</evidence>
<evidence type="ECO:0000256" key="2">
    <source>
        <dbReference type="PROSITE-ProRule" id="PRU00076"/>
    </source>
</evidence>
<feature type="region of interest" description="Disordered" evidence="4">
    <location>
        <begin position="128"/>
        <end position="160"/>
    </location>
</feature>
<evidence type="ECO:0000256" key="4">
    <source>
        <dbReference type="SAM" id="MobiDB-lite"/>
    </source>
</evidence>
<gene>
    <name evidence="6" type="ORF">OVN521_LOCUS13287</name>
</gene>
<keyword evidence="3" id="KW-0175">Coiled coil</keyword>
<dbReference type="PROSITE" id="PS50026">
    <property type="entry name" value="EGF_3"/>
    <property type="match status" value="1"/>
</dbReference>
<protein>
    <recommendedName>
        <fullName evidence="5">EGF-like domain-containing protein</fullName>
    </recommendedName>
</protein>
<keyword evidence="7" id="KW-1185">Reference proteome</keyword>
<dbReference type="Gene3D" id="2.10.25.10">
    <property type="entry name" value="Laminin"/>
    <property type="match status" value="1"/>
</dbReference>
<evidence type="ECO:0000313" key="7">
    <source>
        <dbReference type="Proteomes" id="UP000663866"/>
    </source>
</evidence>
<name>A0A819LY31_9BILA</name>
<feature type="disulfide bond" evidence="2">
    <location>
        <begin position="178"/>
        <end position="188"/>
    </location>
</feature>
<feature type="compositionally biased region" description="Basic residues" evidence="4">
    <location>
        <begin position="129"/>
        <end position="147"/>
    </location>
</feature>
<feature type="coiled-coil region" evidence="3">
    <location>
        <begin position="24"/>
        <end position="63"/>
    </location>
</feature>
<proteinExistence type="predicted"/>
<sequence length="629" mass="69942">MSSMKKRNIVPKGVIAKKRDQNLLESKLEQQQQQQHQRRQQQRQQQQLQRQQLQRLLQQQHQQQQRRRLQLLLQPQQLALVQPQRLLLVQAQQQLVLQAQQQLVLQAQQQLLLQLQQQKQQLQQLQQRRLQRRPRQLRQRRPRRPRLQLKQQPRQQQPPPQVCFTFAKEISLRTRVTCSPSCLNGGTCIAMNTCQCVTNVWTGSYCQTPMRILWAFDNNLDDLYNNFQGVGSNGPTYSSPGITGYGSCLYLTATSSQSVTILTPPFLNMALTSFSLFAWVKATSLHNTATGSYSDNAIFGQCQQAVQDECLHIIVRNQYIYLGFFADDISGVTLLSTNTWYHMGYVYDYSTRTQYVYVNGVLDVSGSPKGPYQGTMGNLTIGTNVVNFPNNYWDGCIDQVSYAALAKNATEVLYEATLTFSYSFENNLLDSGALGINGTGTSIAYSTSGRVNNCLSLLSNPSYVQATNLVLLGTAGQPYSFSIWIKPNTVAGGTIFHVSSGTTGLGWCIPMLGFTSSGNVGVQSWNGNSVSITGPVVTTNMWTHLAVTYGPSNGLRLYVNGTQYGSASGSYTYQAAGTPVSLLLGSSLSGLGACASGVITMRQYNGYIDKFELYSRELSSANVYSLANP</sequence>
<keyword evidence="1 2" id="KW-1015">Disulfide bond</keyword>
<evidence type="ECO:0000259" key="5">
    <source>
        <dbReference type="PROSITE" id="PS50026"/>
    </source>
</evidence>
<comment type="caution">
    <text evidence="2">Lacks conserved residue(s) required for the propagation of feature annotation.</text>
</comment>
<dbReference type="Gene3D" id="2.60.120.200">
    <property type="match status" value="2"/>
</dbReference>
<keyword evidence="2" id="KW-0245">EGF-like domain</keyword>
<dbReference type="AlphaFoldDB" id="A0A819LY31"/>
<accession>A0A819LY31</accession>
<evidence type="ECO:0000313" key="6">
    <source>
        <dbReference type="EMBL" id="CAF3969535.1"/>
    </source>
</evidence>
<dbReference type="InterPro" id="IPR013320">
    <property type="entry name" value="ConA-like_dom_sf"/>
</dbReference>